<evidence type="ECO:0000256" key="10">
    <source>
        <dbReference type="ARBA" id="ARBA00023284"/>
    </source>
</evidence>
<dbReference type="Pfam" id="PF13848">
    <property type="entry name" value="Thioredoxin_6"/>
    <property type="match status" value="1"/>
</dbReference>
<dbReference type="EC" id="5.3.4.1" evidence="4 13"/>
<feature type="disulfide bond" description="Redox-active" evidence="11">
    <location>
        <begin position="54"/>
        <end position="57"/>
    </location>
</feature>
<evidence type="ECO:0000256" key="12">
    <source>
        <dbReference type="RuleBase" id="RU004208"/>
    </source>
</evidence>
<evidence type="ECO:0000256" key="14">
    <source>
        <dbReference type="SAM" id="MobiDB-lite"/>
    </source>
</evidence>
<keyword evidence="6" id="KW-0677">Repeat</keyword>
<dbReference type="NCBIfam" id="TIGR01130">
    <property type="entry name" value="ER_PDI_fam"/>
    <property type="match status" value="1"/>
</dbReference>
<evidence type="ECO:0000256" key="2">
    <source>
        <dbReference type="ARBA" id="ARBA00004319"/>
    </source>
</evidence>
<evidence type="ECO:0000256" key="1">
    <source>
        <dbReference type="ARBA" id="ARBA00001182"/>
    </source>
</evidence>
<dbReference type="FunFam" id="3.40.30.10:FF:000023">
    <property type="entry name" value="Protein disulfide-isomerase"/>
    <property type="match status" value="1"/>
</dbReference>
<feature type="region of interest" description="Disordered" evidence="14">
    <location>
        <begin position="470"/>
        <end position="490"/>
    </location>
</feature>
<dbReference type="CDD" id="cd02982">
    <property type="entry name" value="PDI_b'_family"/>
    <property type="match status" value="1"/>
</dbReference>
<feature type="chain" id="PRO_5006773620" description="Protein disulfide-isomerase" evidence="13">
    <location>
        <begin position="20"/>
        <end position="490"/>
    </location>
</feature>
<dbReference type="InterPro" id="IPR013766">
    <property type="entry name" value="Thioredoxin_domain"/>
</dbReference>
<keyword evidence="9 13" id="KW-0413">Isomerase</keyword>
<comment type="catalytic activity">
    <reaction evidence="1 13">
        <text>Catalyzes the rearrangement of -S-S- bonds in proteins.</text>
        <dbReference type="EC" id="5.3.4.1"/>
    </reaction>
</comment>
<organism evidence="16">
    <name type="scientific">Schistocephalus solidus</name>
    <name type="common">Tapeworm</name>
    <dbReference type="NCBI Taxonomy" id="70667"/>
    <lineage>
        <taxon>Eukaryota</taxon>
        <taxon>Metazoa</taxon>
        <taxon>Spiralia</taxon>
        <taxon>Lophotrochozoa</taxon>
        <taxon>Platyhelminthes</taxon>
        <taxon>Cestoda</taxon>
        <taxon>Eucestoda</taxon>
        <taxon>Diphyllobothriidea</taxon>
        <taxon>Diphyllobothriidae</taxon>
        <taxon>Schistocephalus</taxon>
    </lineage>
</organism>
<dbReference type="SUPFAM" id="SSF52833">
    <property type="entry name" value="Thioredoxin-like"/>
    <property type="match status" value="4"/>
</dbReference>
<dbReference type="EMBL" id="GEEE01001017">
    <property type="protein sequence ID" value="JAP62208.1"/>
    <property type="molecule type" value="Transcribed_RNA"/>
</dbReference>
<feature type="disulfide bond" description="Redox-active" evidence="11">
    <location>
        <begin position="395"/>
        <end position="398"/>
    </location>
</feature>
<evidence type="ECO:0000256" key="3">
    <source>
        <dbReference type="ARBA" id="ARBA00006347"/>
    </source>
</evidence>
<dbReference type="FunFam" id="3.40.30.10:FF:000027">
    <property type="entry name" value="protein disulfide-isomerase A2"/>
    <property type="match status" value="1"/>
</dbReference>
<dbReference type="PANTHER" id="PTHR18929:SF240">
    <property type="entry name" value="PROTEIN DISULFIDE-ISOMERASE"/>
    <property type="match status" value="1"/>
</dbReference>
<comment type="subcellular location">
    <subcellularLocation>
        <location evidence="2">Endoplasmic reticulum lumen</location>
    </subcellularLocation>
</comment>
<feature type="signal peptide" evidence="13">
    <location>
        <begin position="1"/>
        <end position="19"/>
    </location>
</feature>
<dbReference type="Pfam" id="PF00085">
    <property type="entry name" value="Thioredoxin"/>
    <property type="match status" value="2"/>
</dbReference>
<evidence type="ECO:0000256" key="7">
    <source>
        <dbReference type="ARBA" id="ARBA00022824"/>
    </source>
</evidence>
<dbReference type="InterPro" id="IPR005788">
    <property type="entry name" value="PDI_thioredoxin-like_dom"/>
</dbReference>
<dbReference type="CDD" id="cd02995">
    <property type="entry name" value="PDI_a_PDI_a'_C"/>
    <property type="match status" value="1"/>
</dbReference>
<name>A0A0V0J8S2_SCHSO</name>
<dbReference type="GO" id="GO:0034976">
    <property type="term" value="P:response to endoplasmic reticulum stress"/>
    <property type="evidence" value="ECO:0007669"/>
    <property type="project" value="TreeGrafter"/>
</dbReference>
<keyword evidence="7" id="KW-0256">Endoplasmic reticulum</keyword>
<evidence type="ECO:0000256" key="5">
    <source>
        <dbReference type="ARBA" id="ARBA00022729"/>
    </source>
</evidence>
<dbReference type="InterPro" id="IPR036249">
    <property type="entry name" value="Thioredoxin-like_sf"/>
</dbReference>
<dbReference type="GO" id="GO:0003756">
    <property type="term" value="F:protein disulfide isomerase activity"/>
    <property type="evidence" value="ECO:0007669"/>
    <property type="project" value="UniProtKB-EC"/>
</dbReference>
<reference evidence="16" key="1">
    <citation type="submission" date="2016-01" db="EMBL/GenBank/DDBJ databases">
        <title>Reference transcriptome for the parasite Schistocephalus solidus: insights into the molecular evolution of parasitism.</title>
        <authorList>
            <person name="Hebert F.O."/>
            <person name="Grambauer S."/>
            <person name="Barber I."/>
            <person name="Landry C.R."/>
            <person name="Aubin-Horth N."/>
        </authorList>
    </citation>
    <scope>NUCLEOTIDE SEQUENCE</scope>
</reference>
<evidence type="ECO:0000256" key="8">
    <source>
        <dbReference type="ARBA" id="ARBA00023157"/>
    </source>
</evidence>
<dbReference type="PROSITE" id="PS51352">
    <property type="entry name" value="THIOREDOXIN_2"/>
    <property type="match status" value="2"/>
</dbReference>
<evidence type="ECO:0000313" key="16">
    <source>
        <dbReference type="EMBL" id="JAP62208.1"/>
    </source>
</evidence>
<proteinExistence type="inferred from homology"/>
<evidence type="ECO:0000256" key="11">
    <source>
        <dbReference type="PIRSR" id="PIRSR605792-51"/>
    </source>
</evidence>
<dbReference type="InterPro" id="IPR017937">
    <property type="entry name" value="Thioredoxin_CS"/>
</dbReference>
<evidence type="ECO:0000256" key="4">
    <source>
        <dbReference type="ARBA" id="ARBA00012723"/>
    </source>
</evidence>
<sequence length="490" mass="55703">MTTSVVFAFVLLFATFVFADVKKEGDVLVLTEDNFHEEIESNAFVLVKFYAPWCGHCKSLAPEYAKAASMLAGENSLVKLAKVDATVETKLAEKYNIRGYPTLNFFVKGKSIEYTGGRTAEAIVEWVKKRTGKAITEVKTVEAFDELTQKDKLVVLVLSKDTLSNEYKTLEEVAMGQDVPFVFCSDPKMEEKYKLASGTKVILIRKFDEPAVEYEGEFVPAELIDFVQSHMIPLVVEFDEETAAQIFGSKIKWHVMLFMAKSQDHYEPYRKILRDVALEFRGKAHAVIIDIDVENHERILEFFGISKKDCPTYRVVELEDSVRKFKPESVDFNFEAIRTFVDGVLTNAIKPYLQSAELPEDWDKEPVKVLVGKNFDEVAKDPSKTVFVMFYAPWCGHCKQLHPIWDQLGEHYKDHPEILIAKVDSTANELEDIKITGFPTLKLFPKNSDTVVDYSGDRTLEAFKKFLDAGGKTEEAKEEEEPSKPAKEEL</sequence>
<evidence type="ECO:0000256" key="13">
    <source>
        <dbReference type="RuleBase" id="RU361130"/>
    </source>
</evidence>
<dbReference type="PANTHER" id="PTHR18929">
    <property type="entry name" value="PROTEIN DISULFIDE ISOMERASE"/>
    <property type="match status" value="1"/>
</dbReference>
<dbReference type="GO" id="GO:0006457">
    <property type="term" value="P:protein folding"/>
    <property type="evidence" value="ECO:0007669"/>
    <property type="project" value="TreeGrafter"/>
</dbReference>
<dbReference type="AlphaFoldDB" id="A0A0V0J8S2"/>
<evidence type="ECO:0000256" key="9">
    <source>
        <dbReference type="ARBA" id="ARBA00023235"/>
    </source>
</evidence>
<evidence type="ECO:0000256" key="6">
    <source>
        <dbReference type="ARBA" id="ARBA00022737"/>
    </source>
</evidence>
<feature type="domain" description="Thioredoxin" evidence="15">
    <location>
        <begin position="347"/>
        <end position="472"/>
    </location>
</feature>
<dbReference type="PROSITE" id="PS00194">
    <property type="entry name" value="THIOREDOXIN_1"/>
    <property type="match status" value="2"/>
</dbReference>
<protein>
    <recommendedName>
        <fullName evidence="4 13">Protein disulfide-isomerase</fullName>
        <ecNumber evidence="4 13">5.3.4.1</ecNumber>
    </recommendedName>
</protein>
<evidence type="ECO:0000259" key="15">
    <source>
        <dbReference type="PROSITE" id="PS51352"/>
    </source>
</evidence>
<dbReference type="PRINTS" id="PR00421">
    <property type="entry name" value="THIOREDOXIN"/>
</dbReference>
<comment type="similarity">
    <text evidence="3 12">Belongs to the protein disulfide isomerase family.</text>
</comment>
<keyword evidence="8 11" id="KW-1015">Disulfide bond</keyword>
<dbReference type="InterPro" id="IPR005792">
    <property type="entry name" value="Prot_disulphide_isomerase"/>
</dbReference>
<dbReference type="GO" id="GO:0005788">
    <property type="term" value="C:endoplasmic reticulum lumen"/>
    <property type="evidence" value="ECO:0007669"/>
    <property type="project" value="UniProtKB-SubCell"/>
</dbReference>
<accession>A0A0V0J8S2</accession>
<feature type="domain" description="Thioredoxin" evidence="15">
    <location>
        <begin position="7"/>
        <end position="132"/>
    </location>
</feature>
<dbReference type="Gene3D" id="3.40.30.10">
    <property type="entry name" value="Glutaredoxin"/>
    <property type="match status" value="4"/>
</dbReference>
<gene>
    <name evidence="16" type="primary">PDIA1</name>
    <name evidence="16" type="ORF">TR155714</name>
</gene>
<keyword evidence="5 13" id="KW-0732">Signal</keyword>
<keyword evidence="10 11" id="KW-0676">Redox-active center</keyword>
<dbReference type="CDD" id="cd02981">
    <property type="entry name" value="PDI_b_family"/>
    <property type="match status" value="1"/>
</dbReference>
<dbReference type="NCBIfam" id="TIGR01126">
    <property type="entry name" value="pdi_dom"/>
    <property type="match status" value="2"/>
</dbReference>